<dbReference type="InterPro" id="IPR032675">
    <property type="entry name" value="LRR_dom_sf"/>
</dbReference>
<evidence type="ECO:0000313" key="3">
    <source>
        <dbReference type="EMBL" id="EFJ47031.1"/>
    </source>
</evidence>
<dbReference type="Gene3D" id="3.80.10.10">
    <property type="entry name" value="Ribonuclease Inhibitor"/>
    <property type="match status" value="1"/>
</dbReference>
<dbReference type="GO" id="GO:0005930">
    <property type="term" value="C:axoneme"/>
    <property type="evidence" value="ECO:0007669"/>
    <property type="project" value="UniProtKB-SubCell"/>
</dbReference>
<name>D8TZK9_VOLCA</name>
<evidence type="ECO:0000256" key="2">
    <source>
        <dbReference type="SAM" id="MobiDB-lite"/>
    </source>
</evidence>
<evidence type="ECO:0000313" key="4">
    <source>
        <dbReference type="Proteomes" id="UP000001058"/>
    </source>
</evidence>
<evidence type="ECO:0008006" key="5">
    <source>
        <dbReference type="Google" id="ProtNLM"/>
    </source>
</evidence>
<gene>
    <name evidence="3" type="ORF">VOLCADRAFT_61911</name>
</gene>
<organism evidence="4">
    <name type="scientific">Volvox carteri f. nagariensis</name>
    <dbReference type="NCBI Taxonomy" id="3068"/>
    <lineage>
        <taxon>Eukaryota</taxon>
        <taxon>Viridiplantae</taxon>
        <taxon>Chlorophyta</taxon>
        <taxon>core chlorophytes</taxon>
        <taxon>Chlorophyceae</taxon>
        <taxon>CS clade</taxon>
        <taxon>Chlamydomonadales</taxon>
        <taxon>Volvocaceae</taxon>
        <taxon>Volvox</taxon>
    </lineage>
</organism>
<dbReference type="InParanoid" id="D8TZK9"/>
<accession>D8TZK9</accession>
<dbReference type="eggNOG" id="ENOG502R8QA">
    <property type="taxonomic scope" value="Eukaryota"/>
</dbReference>
<protein>
    <recommendedName>
        <fullName evidence="5">EF-hand domain-containing protein</fullName>
    </recommendedName>
</protein>
<feature type="non-terminal residue" evidence="3">
    <location>
        <position position="1"/>
    </location>
</feature>
<dbReference type="PROSITE" id="PS51450">
    <property type="entry name" value="LRR"/>
    <property type="match status" value="1"/>
</dbReference>
<keyword evidence="4" id="KW-1185">Reference proteome</keyword>
<dbReference type="InterPro" id="IPR001611">
    <property type="entry name" value="Leu-rich_rpt"/>
</dbReference>
<comment type="subcellular location">
    <subcellularLocation>
        <location evidence="1">Cytoplasm</location>
        <location evidence="1">Cytoskeleton</location>
        <location evidence="1">Cilium axoneme</location>
    </subcellularLocation>
</comment>
<dbReference type="Proteomes" id="UP000001058">
    <property type="component" value="Unassembled WGS sequence"/>
</dbReference>
<reference evidence="3 4" key="1">
    <citation type="journal article" date="2010" name="Science">
        <title>Genomic analysis of organismal complexity in the multicellular green alga Volvox carteri.</title>
        <authorList>
            <person name="Prochnik S.E."/>
            <person name="Umen J."/>
            <person name="Nedelcu A.M."/>
            <person name="Hallmann A."/>
            <person name="Miller S.M."/>
            <person name="Nishii I."/>
            <person name="Ferris P."/>
            <person name="Kuo A."/>
            <person name="Mitros T."/>
            <person name="Fritz-Laylin L.K."/>
            <person name="Hellsten U."/>
            <person name="Chapman J."/>
            <person name="Simakov O."/>
            <person name="Rensing S.A."/>
            <person name="Terry A."/>
            <person name="Pangilinan J."/>
            <person name="Kapitonov V."/>
            <person name="Jurka J."/>
            <person name="Salamov A."/>
            <person name="Shapiro H."/>
            <person name="Schmutz J."/>
            <person name="Grimwood J."/>
            <person name="Lindquist E."/>
            <person name="Lucas S."/>
            <person name="Grigoriev I.V."/>
            <person name="Schmitt R."/>
            <person name="Kirk D."/>
            <person name="Rokhsar D.S."/>
        </authorList>
    </citation>
    <scope>NUCLEOTIDE SEQUENCE [LARGE SCALE GENOMIC DNA]</scope>
    <source>
        <strain evidence="4">f. Nagariensis / Eve</strain>
    </source>
</reference>
<dbReference type="SUPFAM" id="SSF52047">
    <property type="entry name" value="RNI-like"/>
    <property type="match status" value="1"/>
</dbReference>
<feature type="region of interest" description="Disordered" evidence="2">
    <location>
        <begin position="548"/>
        <end position="593"/>
    </location>
</feature>
<sequence>WNTPPGNLVVVYLEACERHKVPANSAVIAQLQRRVRMMQPGPWQRVIPPEQLPAPPSRSPSPFSNTSVAGILSSPSALTAIPPRNQPPGRSPSPNASFGPSPSPSHSALMPSYNPSGLSYSHSSQPLSAISSHMAVAAANQTSQELRDLIQGHVYPLTLAPPSPGAEAARGVGGGGANLHGGNAPSSSSTRNHAETVRAAELAMALAESGGPLYSARAVAHVCQLVDPRAPWEQQLASVGIAPDCRVVSETDFSRLLEAAAATASLGELRQAALEVLSRPVGHGTLDEEGLAGALFDYLDVLGQGSIPASELRTAVCAFSPAAAADMYGLMERYPCMARMSADPVSRSEFVEVLVGLAPDLAPPGSSPGLVRDKMEIAINAMLDSKIREPYGYDFSRCYLGPRGLLPVLDALGFDSSFTSLSLAHSGLGCSAVETLADWLLGHPNLTSLDLTNNLIADRGGLALTRLLRSNSRIVELGIGSTYLLPRRPSRTHHDTLGPSPCEDGGPLLEALAANRAARRSLPVEIVRALRQHGPELRALCYSLLARDGSSNSSSRPASVSTAGAPGARGVNDGGGGRSRCVTPLTVPPPDGRVPLSALREALGEVTAEWGFTADALDEVLHHERLLGTATAGRTADDSGRLGVTYDELMQFLRSEDQVLRVAQAFRNHIVEAKRIFFALAPEPATAASISAAGVAGPRTALSTVRQAIIAAASQPGSGWDVSEEDLGAVLSPAFMKAHCRAAAAGTARPPALVGGGSGGSGLPAAFRPDGLLVPEWATAAAATTSPATAATTSSSATAASAAAATPSGDMLISWPELANTLLYLFSR</sequence>
<evidence type="ECO:0000256" key="1">
    <source>
        <dbReference type="ARBA" id="ARBA00004430"/>
    </source>
</evidence>
<feature type="compositionally biased region" description="Pro residues" evidence="2">
    <location>
        <begin position="50"/>
        <end position="59"/>
    </location>
</feature>
<feature type="region of interest" description="Disordered" evidence="2">
    <location>
        <begin position="43"/>
        <end position="110"/>
    </location>
</feature>
<dbReference type="AlphaFoldDB" id="D8TZK9"/>
<dbReference type="GeneID" id="9615924"/>
<dbReference type="STRING" id="3068.D8TZK9"/>
<dbReference type="OrthoDB" id="120976at2759"/>
<proteinExistence type="predicted"/>
<feature type="compositionally biased region" description="Polar residues" evidence="2">
    <location>
        <begin position="92"/>
        <end position="106"/>
    </location>
</feature>
<dbReference type="KEGG" id="vcn:VOLCADRAFT_61911"/>
<feature type="region of interest" description="Disordered" evidence="2">
    <location>
        <begin position="161"/>
        <end position="194"/>
    </location>
</feature>
<dbReference type="EMBL" id="GL378347">
    <property type="protein sequence ID" value="EFJ47031.1"/>
    <property type="molecule type" value="Genomic_DNA"/>
</dbReference>
<dbReference type="RefSeq" id="XP_002951926.1">
    <property type="nucleotide sequence ID" value="XM_002951880.1"/>
</dbReference>
<feature type="compositionally biased region" description="Low complexity" evidence="2">
    <location>
        <begin position="550"/>
        <end position="571"/>
    </location>
</feature>